<feature type="chain" id="PRO_5032451555" evidence="1">
    <location>
        <begin position="20"/>
        <end position="284"/>
    </location>
</feature>
<evidence type="ECO:0000313" key="2">
    <source>
        <dbReference type="EMBL" id="QOP42048.1"/>
    </source>
</evidence>
<dbReference type="EMBL" id="CP041165">
    <property type="protein sequence ID" value="QOP42048.1"/>
    <property type="molecule type" value="Genomic_DNA"/>
</dbReference>
<gene>
    <name evidence="2" type="ORF">FJR03_10000</name>
</gene>
<dbReference type="Proteomes" id="UP000593910">
    <property type="component" value="Chromosome"/>
</dbReference>
<name>A0A7M1AZS8_9BACT</name>
<feature type="signal peptide" evidence="1">
    <location>
        <begin position="1"/>
        <end position="19"/>
    </location>
</feature>
<protein>
    <submittedName>
        <fullName evidence="2">Uncharacterized protein</fullName>
    </submittedName>
</protein>
<dbReference type="RefSeq" id="WP_193113369.1">
    <property type="nucleotide sequence ID" value="NZ_CP041165.1"/>
</dbReference>
<accession>A0A7M1AZS8</accession>
<dbReference type="KEGG" id="smax:FJR03_10000"/>
<sequence>MVKKFLLVLLFLGSLYAQETEDTNVTTPAELLSAKIQGFVSEETYKQNLDFINAVFDPKSAYFKNDRVDSVKVIQTLQDNGLLNLFFDTPQEIRLNFRTNGSPIFFVKIIGDTLSSLGYYKYVTIASTRDASEFIWSINLTSEYATDPLLLQKELKKKLCEIVDIQRDNAKEWSYLIDISHAKLNVEQLEDSKQSVRKRSLYEHWFDVSKIKTLDVQSSSRNHWYPYIAYYDSSLHLLKVIKKETIYKGLYLEIPKNATYMKISDLYTLKNIKDELIFYPKGSR</sequence>
<reference evidence="2 3" key="1">
    <citation type="submission" date="2019-06" db="EMBL/GenBank/DDBJ databases">
        <title>Sulfurimonas gotlandica sp. nov., a chemoautotrophic and psychrotolerant epsilonproteobacterium isolated from a pelagic redoxcline, and an emended description of the genus Sulfurimonas.</title>
        <authorList>
            <person name="Wang S."/>
            <person name="Jiang L."/>
            <person name="Shao Z."/>
        </authorList>
    </citation>
    <scope>NUCLEOTIDE SEQUENCE [LARGE SCALE GENOMIC DNA]</scope>
    <source>
        <strain evidence="2 3">B2</strain>
    </source>
</reference>
<dbReference type="AlphaFoldDB" id="A0A7M1AZS8"/>
<evidence type="ECO:0000256" key="1">
    <source>
        <dbReference type="SAM" id="SignalP"/>
    </source>
</evidence>
<organism evidence="2 3">
    <name type="scientific">Sulfurimonas marina</name>
    <dbReference type="NCBI Taxonomy" id="2590551"/>
    <lineage>
        <taxon>Bacteria</taxon>
        <taxon>Pseudomonadati</taxon>
        <taxon>Campylobacterota</taxon>
        <taxon>Epsilonproteobacteria</taxon>
        <taxon>Campylobacterales</taxon>
        <taxon>Sulfurimonadaceae</taxon>
        <taxon>Sulfurimonas</taxon>
    </lineage>
</organism>
<evidence type="ECO:0000313" key="3">
    <source>
        <dbReference type="Proteomes" id="UP000593910"/>
    </source>
</evidence>
<proteinExistence type="predicted"/>
<keyword evidence="3" id="KW-1185">Reference proteome</keyword>
<keyword evidence="1" id="KW-0732">Signal</keyword>